<evidence type="ECO:0000256" key="2">
    <source>
        <dbReference type="ARBA" id="ARBA00006679"/>
    </source>
</evidence>
<dbReference type="Pfam" id="PF07681">
    <property type="entry name" value="DoxX"/>
    <property type="match status" value="1"/>
</dbReference>
<comment type="caution">
    <text evidence="8">The sequence shown here is derived from an EMBL/GenBank/DDBJ whole genome shotgun (WGS) entry which is preliminary data.</text>
</comment>
<sequence length="165" mass="17156">MAIQLKFDNTPNLAPVVHSAARMVVGFLFACHGVASLFGVLGGAVGMHGGAVQFGAWPGWYAAVIELVGGVLVALGLFTRVAAIICSGTMAYAYFSVHQKAGLLPVMNNGDAAAMFSWTFLLIAAVGPGRIALDARRRVRTVPVVREPIPVIVGQGAVGMHCPDV</sequence>
<dbReference type="PANTHER" id="PTHR33452:SF4">
    <property type="entry name" value="BLL4328 PROTEIN"/>
    <property type="match status" value="1"/>
</dbReference>
<gene>
    <name evidence="8" type="ORF">EV186_102302</name>
</gene>
<keyword evidence="9" id="KW-1185">Reference proteome</keyword>
<organism evidence="8 9">
    <name type="scientific">Labedaea rhizosphaerae</name>
    <dbReference type="NCBI Taxonomy" id="598644"/>
    <lineage>
        <taxon>Bacteria</taxon>
        <taxon>Bacillati</taxon>
        <taxon>Actinomycetota</taxon>
        <taxon>Actinomycetes</taxon>
        <taxon>Pseudonocardiales</taxon>
        <taxon>Pseudonocardiaceae</taxon>
        <taxon>Labedaea</taxon>
    </lineage>
</organism>
<dbReference type="PANTHER" id="PTHR33452">
    <property type="entry name" value="OXIDOREDUCTASE CATD-RELATED"/>
    <property type="match status" value="1"/>
</dbReference>
<evidence type="ECO:0000256" key="4">
    <source>
        <dbReference type="ARBA" id="ARBA00022692"/>
    </source>
</evidence>
<feature type="transmembrane region" description="Helical" evidence="7">
    <location>
        <begin position="67"/>
        <end position="95"/>
    </location>
</feature>
<dbReference type="AlphaFoldDB" id="A0A4V3CZN7"/>
<evidence type="ECO:0000256" key="6">
    <source>
        <dbReference type="ARBA" id="ARBA00023136"/>
    </source>
</evidence>
<dbReference type="InterPro" id="IPR051907">
    <property type="entry name" value="DoxX-like_oxidoreductase"/>
</dbReference>
<evidence type="ECO:0000313" key="8">
    <source>
        <dbReference type="EMBL" id="TDQ00441.1"/>
    </source>
</evidence>
<reference evidence="8 9" key="1">
    <citation type="submission" date="2019-03" db="EMBL/GenBank/DDBJ databases">
        <title>Genomic Encyclopedia of Type Strains, Phase IV (KMG-IV): sequencing the most valuable type-strain genomes for metagenomic binning, comparative biology and taxonomic classification.</title>
        <authorList>
            <person name="Goeker M."/>
        </authorList>
    </citation>
    <scope>NUCLEOTIDE SEQUENCE [LARGE SCALE GENOMIC DNA]</scope>
    <source>
        <strain evidence="8 9">DSM 45361</strain>
    </source>
</reference>
<dbReference type="InterPro" id="IPR032808">
    <property type="entry name" value="DoxX"/>
</dbReference>
<evidence type="ECO:0000256" key="3">
    <source>
        <dbReference type="ARBA" id="ARBA00022475"/>
    </source>
</evidence>
<keyword evidence="4 7" id="KW-0812">Transmembrane</keyword>
<evidence type="ECO:0000256" key="7">
    <source>
        <dbReference type="SAM" id="Phobius"/>
    </source>
</evidence>
<proteinExistence type="inferred from homology"/>
<dbReference type="EMBL" id="SNXZ01000002">
    <property type="protein sequence ID" value="TDQ00441.1"/>
    <property type="molecule type" value="Genomic_DNA"/>
</dbReference>
<keyword evidence="3" id="KW-1003">Cell membrane</keyword>
<comment type="similarity">
    <text evidence="2">Belongs to the DoxX family.</text>
</comment>
<keyword evidence="5 7" id="KW-1133">Transmembrane helix</keyword>
<feature type="transmembrane region" description="Helical" evidence="7">
    <location>
        <begin position="20"/>
        <end position="46"/>
    </location>
</feature>
<dbReference type="GO" id="GO:0005886">
    <property type="term" value="C:plasma membrane"/>
    <property type="evidence" value="ECO:0007669"/>
    <property type="project" value="UniProtKB-SubCell"/>
</dbReference>
<evidence type="ECO:0000256" key="1">
    <source>
        <dbReference type="ARBA" id="ARBA00004651"/>
    </source>
</evidence>
<evidence type="ECO:0000313" key="9">
    <source>
        <dbReference type="Proteomes" id="UP000295444"/>
    </source>
</evidence>
<dbReference type="OrthoDB" id="9808524at2"/>
<feature type="transmembrane region" description="Helical" evidence="7">
    <location>
        <begin position="115"/>
        <end position="133"/>
    </location>
</feature>
<comment type="subcellular location">
    <subcellularLocation>
        <location evidence="1">Cell membrane</location>
        <topology evidence="1">Multi-pass membrane protein</topology>
    </subcellularLocation>
</comment>
<name>A0A4V3CZN7_LABRH</name>
<protein>
    <submittedName>
        <fullName evidence="8">Putative oxidoreductase</fullName>
    </submittedName>
</protein>
<evidence type="ECO:0000256" key="5">
    <source>
        <dbReference type="ARBA" id="ARBA00022989"/>
    </source>
</evidence>
<dbReference type="Proteomes" id="UP000295444">
    <property type="component" value="Unassembled WGS sequence"/>
</dbReference>
<dbReference type="RefSeq" id="WP_133849158.1">
    <property type="nucleotide sequence ID" value="NZ_SNXZ01000002.1"/>
</dbReference>
<accession>A0A4V3CZN7</accession>
<keyword evidence="6 7" id="KW-0472">Membrane</keyword>